<keyword evidence="5" id="KW-1185">Reference proteome</keyword>
<name>A0AAW7XGW7_9GAMM</name>
<protein>
    <submittedName>
        <fullName evidence="2">Uncharacterized protein</fullName>
    </submittedName>
</protein>
<dbReference type="EMBL" id="JAUYVO010000004">
    <property type="protein sequence ID" value="MDP2522333.1"/>
    <property type="molecule type" value="Genomic_DNA"/>
</dbReference>
<feature type="transmembrane region" description="Helical" evidence="1">
    <location>
        <begin position="78"/>
        <end position="99"/>
    </location>
</feature>
<dbReference type="Proteomes" id="UP001177341">
    <property type="component" value="Unassembled WGS sequence"/>
</dbReference>
<dbReference type="RefSeq" id="WP_075173159.1">
    <property type="nucleotide sequence ID" value="NZ_CAXPFL010000009.1"/>
</dbReference>
<dbReference type="EMBL" id="JAUOPG010000004">
    <property type="protein sequence ID" value="MDO6453524.1"/>
    <property type="molecule type" value="Genomic_DNA"/>
</dbReference>
<keyword evidence="1" id="KW-1133">Transmembrane helix</keyword>
<keyword evidence="1" id="KW-0472">Membrane</keyword>
<dbReference type="AlphaFoldDB" id="A0AAW7XGW7"/>
<gene>
    <name evidence="2" type="ORF">Q4490_08100</name>
    <name evidence="3" type="ORF">Q8W30_07070</name>
</gene>
<evidence type="ECO:0000313" key="4">
    <source>
        <dbReference type="Proteomes" id="UP001169862"/>
    </source>
</evidence>
<evidence type="ECO:0000313" key="5">
    <source>
        <dbReference type="Proteomes" id="UP001177341"/>
    </source>
</evidence>
<comment type="caution">
    <text evidence="2">The sequence shown here is derived from an EMBL/GenBank/DDBJ whole genome shotgun (WGS) entry which is preliminary data.</text>
</comment>
<feature type="transmembrane region" description="Helical" evidence="1">
    <location>
        <begin position="6"/>
        <end position="25"/>
    </location>
</feature>
<keyword evidence="1" id="KW-0812">Transmembrane</keyword>
<proteinExistence type="predicted"/>
<feature type="transmembrane region" description="Helical" evidence="1">
    <location>
        <begin position="37"/>
        <end position="66"/>
    </location>
</feature>
<evidence type="ECO:0000313" key="3">
    <source>
        <dbReference type="EMBL" id="MDP2522333.1"/>
    </source>
</evidence>
<sequence length="101" mass="10906">MDITLIALFMVLGLLLNSTALWIAAKIVKAEFTFQQAVIASAATTAVSLIPGVGWILSFAVLFFIIKQFSDVNIWPDAILMVLISRIITLVITLGLFGAPI</sequence>
<evidence type="ECO:0000256" key="1">
    <source>
        <dbReference type="SAM" id="Phobius"/>
    </source>
</evidence>
<dbReference type="GeneID" id="89457672"/>
<evidence type="ECO:0000313" key="2">
    <source>
        <dbReference type="EMBL" id="MDO6453524.1"/>
    </source>
</evidence>
<accession>A0AAW7XGW7</accession>
<organism evidence="2 4">
    <name type="scientific">Neptunomonas phycophila</name>
    <dbReference type="NCBI Taxonomy" id="1572645"/>
    <lineage>
        <taxon>Bacteria</taxon>
        <taxon>Pseudomonadati</taxon>
        <taxon>Pseudomonadota</taxon>
        <taxon>Gammaproteobacteria</taxon>
        <taxon>Oceanospirillales</taxon>
        <taxon>Oceanospirillaceae</taxon>
        <taxon>Neptunomonas</taxon>
    </lineage>
</organism>
<reference evidence="2" key="1">
    <citation type="submission" date="2023-07" db="EMBL/GenBank/DDBJ databases">
        <title>Genome content predicts the carbon catabolic preferences of heterotrophic bacteria.</title>
        <authorList>
            <person name="Gralka M."/>
        </authorList>
    </citation>
    <scope>NUCLEOTIDE SEQUENCE</scope>
    <source>
        <strain evidence="3">5G01</strain>
        <strain evidence="2">I2M16</strain>
    </source>
</reference>
<dbReference type="Proteomes" id="UP001169862">
    <property type="component" value="Unassembled WGS sequence"/>
</dbReference>